<dbReference type="GO" id="GO:0004708">
    <property type="term" value="F:MAP kinase kinase activity"/>
    <property type="evidence" value="ECO:0007669"/>
    <property type="project" value="UniProtKB-EC"/>
</dbReference>
<keyword evidence="2" id="KW-0808">Transferase</keyword>
<comment type="catalytic activity">
    <reaction evidence="9">
        <text>L-threonyl-[protein] + ATP = O-phospho-L-threonyl-[protein] + ADP + H(+)</text>
        <dbReference type="Rhea" id="RHEA:46608"/>
        <dbReference type="Rhea" id="RHEA-COMP:11060"/>
        <dbReference type="Rhea" id="RHEA-COMP:11605"/>
        <dbReference type="ChEBI" id="CHEBI:15378"/>
        <dbReference type="ChEBI" id="CHEBI:30013"/>
        <dbReference type="ChEBI" id="CHEBI:30616"/>
        <dbReference type="ChEBI" id="CHEBI:61977"/>
        <dbReference type="ChEBI" id="CHEBI:456216"/>
        <dbReference type="EC" id="2.7.12.2"/>
    </reaction>
</comment>
<evidence type="ECO:0000256" key="5">
    <source>
        <dbReference type="ARBA" id="ARBA00022840"/>
    </source>
</evidence>
<keyword evidence="1 12" id="KW-0723">Serine/threonine-protein kinase</keyword>
<evidence type="ECO:0000256" key="9">
    <source>
        <dbReference type="ARBA" id="ARBA00049299"/>
    </source>
</evidence>
<evidence type="ECO:0000256" key="4">
    <source>
        <dbReference type="ARBA" id="ARBA00022777"/>
    </source>
</evidence>
<accession>A0AAW1JKS0</accession>
<evidence type="ECO:0000256" key="11">
    <source>
        <dbReference type="PROSITE-ProRule" id="PRU10141"/>
    </source>
</evidence>
<dbReference type="GO" id="GO:0004674">
    <property type="term" value="F:protein serine/threonine kinase activity"/>
    <property type="evidence" value="ECO:0007669"/>
    <property type="project" value="UniProtKB-KW"/>
</dbReference>
<evidence type="ECO:0000256" key="8">
    <source>
        <dbReference type="ARBA" id="ARBA00049014"/>
    </source>
</evidence>
<dbReference type="PROSITE" id="PS00108">
    <property type="entry name" value="PROTEIN_KINASE_ST"/>
    <property type="match status" value="1"/>
</dbReference>
<keyword evidence="5 11" id="KW-0067">ATP-binding</keyword>
<keyword evidence="3 11" id="KW-0547">Nucleotide-binding</keyword>
<proteinExistence type="inferred from homology"/>
<dbReference type="Proteomes" id="UP001443914">
    <property type="component" value="Unassembled WGS sequence"/>
</dbReference>
<dbReference type="CDD" id="cd06623">
    <property type="entry name" value="PKc_MAPKK_plant_like"/>
    <property type="match status" value="1"/>
</dbReference>
<evidence type="ECO:0000256" key="10">
    <source>
        <dbReference type="ARBA" id="ARBA00051693"/>
    </source>
</evidence>
<evidence type="ECO:0000313" key="14">
    <source>
        <dbReference type="EMBL" id="KAK9705474.1"/>
    </source>
</evidence>
<feature type="domain" description="Protein kinase" evidence="13">
    <location>
        <begin position="69"/>
        <end position="329"/>
    </location>
</feature>
<dbReference type="InterPro" id="IPR000719">
    <property type="entry name" value="Prot_kinase_dom"/>
</dbReference>
<dbReference type="Gene3D" id="3.30.200.20">
    <property type="entry name" value="Phosphorylase Kinase, domain 1"/>
    <property type="match status" value="1"/>
</dbReference>
<dbReference type="AlphaFoldDB" id="A0AAW1JKS0"/>
<dbReference type="PROSITE" id="PS50011">
    <property type="entry name" value="PROTEIN_KINASE_DOM"/>
    <property type="match status" value="1"/>
</dbReference>
<evidence type="ECO:0000313" key="15">
    <source>
        <dbReference type="Proteomes" id="UP001443914"/>
    </source>
</evidence>
<dbReference type="EMBL" id="JBDFQZ010000007">
    <property type="protein sequence ID" value="KAK9705474.1"/>
    <property type="molecule type" value="Genomic_DNA"/>
</dbReference>
<organism evidence="14 15">
    <name type="scientific">Saponaria officinalis</name>
    <name type="common">Common soapwort</name>
    <name type="synonym">Lychnis saponaria</name>
    <dbReference type="NCBI Taxonomy" id="3572"/>
    <lineage>
        <taxon>Eukaryota</taxon>
        <taxon>Viridiplantae</taxon>
        <taxon>Streptophyta</taxon>
        <taxon>Embryophyta</taxon>
        <taxon>Tracheophyta</taxon>
        <taxon>Spermatophyta</taxon>
        <taxon>Magnoliopsida</taxon>
        <taxon>eudicotyledons</taxon>
        <taxon>Gunneridae</taxon>
        <taxon>Pentapetalae</taxon>
        <taxon>Caryophyllales</taxon>
        <taxon>Caryophyllaceae</taxon>
        <taxon>Caryophylleae</taxon>
        <taxon>Saponaria</taxon>
    </lineage>
</organism>
<dbReference type="FunFam" id="3.30.200.20:FF:000716">
    <property type="entry name" value="Mitogen-activated protein kinase kinase 1"/>
    <property type="match status" value="1"/>
</dbReference>
<dbReference type="GO" id="GO:0005524">
    <property type="term" value="F:ATP binding"/>
    <property type="evidence" value="ECO:0007669"/>
    <property type="project" value="UniProtKB-UniRule"/>
</dbReference>
<comment type="caution">
    <text evidence="14">The sequence shown here is derived from an EMBL/GenBank/DDBJ whole genome shotgun (WGS) entry which is preliminary data.</text>
</comment>
<dbReference type="PANTHER" id="PTHR48013:SF32">
    <property type="entry name" value="MITOGEN-ACTIVATED PROTEIN KINASE KINASE 2-LIKE"/>
    <property type="match status" value="1"/>
</dbReference>
<dbReference type="InterPro" id="IPR011009">
    <property type="entry name" value="Kinase-like_dom_sf"/>
</dbReference>
<keyword evidence="4" id="KW-0418">Kinase</keyword>
<reference evidence="14" key="1">
    <citation type="submission" date="2024-03" db="EMBL/GenBank/DDBJ databases">
        <title>WGS assembly of Saponaria officinalis var. Norfolk2.</title>
        <authorList>
            <person name="Jenkins J."/>
            <person name="Shu S."/>
            <person name="Grimwood J."/>
            <person name="Barry K."/>
            <person name="Goodstein D."/>
            <person name="Schmutz J."/>
            <person name="Leebens-Mack J."/>
            <person name="Osbourn A."/>
        </authorList>
    </citation>
    <scope>NUCLEOTIDE SEQUENCE [LARGE SCALE GENOMIC DNA]</scope>
    <source>
        <strain evidence="14">JIC</strain>
    </source>
</reference>
<sequence length="353" mass="39479">MANKGRFNLKLNVPAEEDALAKFLTQSGTFRDGDLLVNRDGVRIVSKCDVDAPPPPIKPSDDQISLADVDTIKVIGKGSGGIVQLVQHKWTNQFFALKVIQMNIEESARRQTAKELKINQSLECPYVVACYQCFYQNDAFSIILEYMDGGSLMDFLKKVHTIPEDHLAAICKQVVKGLHYLHHEKHIIHRDLKPSNLLINHLGEVKITDFGVSAIVASTSAQANTKIGTYYYMGPERFSEDTYGARSDIWSLGLVMLECATGKFPYAIPDEEDGWVNYFSIMQTIIDHPPPRASPDQFSPQFCSFISACLQKDPKARHSAQQLLEHPFLSMYDDLDIDLASYFSNAGSPLTTL</sequence>
<feature type="binding site" evidence="11">
    <location>
        <position position="98"/>
    </location>
    <ligand>
        <name>ATP</name>
        <dbReference type="ChEBI" id="CHEBI:30616"/>
    </ligand>
</feature>
<evidence type="ECO:0000256" key="12">
    <source>
        <dbReference type="RuleBase" id="RU000304"/>
    </source>
</evidence>
<dbReference type="PROSITE" id="PS00107">
    <property type="entry name" value="PROTEIN_KINASE_ATP"/>
    <property type="match status" value="1"/>
</dbReference>
<comment type="catalytic activity">
    <reaction evidence="10">
        <text>L-tyrosyl-[protein] + ATP = O-phospho-L-tyrosyl-[protein] + ADP + H(+)</text>
        <dbReference type="Rhea" id="RHEA:10596"/>
        <dbReference type="Rhea" id="RHEA-COMP:10136"/>
        <dbReference type="Rhea" id="RHEA-COMP:20101"/>
        <dbReference type="ChEBI" id="CHEBI:15378"/>
        <dbReference type="ChEBI" id="CHEBI:30616"/>
        <dbReference type="ChEBI" id="CHEBI:46858"/>
        <dbReference type="ChEBI" id="CHEBI:61978"/>
        <dbReference type="ChEBI" id="CHEBI:456216"/>
        <dbReference type="EC" id="2.7.12.2"/>
    </reaction>
</comment>
<evidence type="ECO:0000256" key="1">
    <source>
        <dbReference type="ARBA" id="ARBA00022527"/>
    </source>
</evidence>
<evidence type="ECO:0000256" key="2">
    <source>
        <dbReference type="ARBA" id="ARBA00022679"/>
    </source>
</evidence>
<keyword evidence="15" id="KW-1185">Reference proteome</keyword>
<dbReference type="FunFam" id="1.10.510.10:FF:000432">
    <property type="entry name" value="mitogen-activated protein kinase kinase 3"/>
    <property type="match status" value="1"/>
</dbReference>
<dbReference type="InterPro" id="IPR017441">
    <property type="entry name" value="Protein_kinase_ATP_BS"/>
</dbReference>
<gene>
    <name evidence="14" type="ORF">RND81_07G059800</name>
</gene>
<dbReference type="EC" id="2.7.12.2" evidence="7"/>
<dbReference type="SMART" id="SM00220">
    <property type="entry name" value="S_TKc"/>
    <property type="match status" value="1"/>
</dbReference>
<dbReference type="PANTHER" id="PTHR48013">
    <property type="entry name" value="DUAL SPECIFICITY MITOGEN-ACTIVATED PROTEIN KINASE KINASE 5-RELATED"/>
    <property type="match status" value="1"/>
</dbReference>
<evidence type="ECO:0000256" key="7">
    <source>
        <dbReference type="ARBA" id="ARBA00038999"/>
    </source>
</evidence>
<comment type="catalytic activity">
    <reaction evidence="8">
        <text>L-seryl-[protein] + ATP = O-phospho-L-seryl-[protein] + ADP + H(+)</text>
        <dbReference type="Rhea" id="RHEA:17989"/>
        <dbReference type="Rhea" id="RHEA-COMP:9863"/>
        <dbReference type="Rhea" id="RHEA-COMP:11604"/>
        <dbReference type="ChEBI" id="CHEBI:15378"/>
        <dbReference type="ChEBI" id="CHEBI:29999"/>
        <dbReference type="ChEBI" id="CHEBI:30616"/>
        <dbReference type="ChEBI" id="CHEBI:83421"/>
        <dbReference type="ChEBI" id="CHEBI:456216"/>
        <dbReference type="EC" id="2.7.12.2"/>
    </reaction>
</comment>
<evidence type="ECO:0000259" key="13">
    <source>
        <dbReference type="PROSITE" id="PS50011"/>
    </source>
</evidence>
<dbReference type="InterPro" id="IPR008271">
    <property type="entry name" value="Ser/Thr_kinase_AS"/>
</dbReference>
<name>A0AAW1JKS0_SAPOF</name>
<dbReference type="SUPFAM" id="SSF56112">
    <property type="entry name" value="Protein kinase-like (PK-like)"/>
    <property type="match status" value="1"/>
</dbReference>
<dbReference type="Pfam" id="PF00069">
    <property type="entry name" value="Pkinase"/>
    <property type="match status" value="1"/>
</dbReference>
<dbReference type="GO" id="GO:0051707">
    <property type="term" value="P:response to other organism"/>
    <property type="evidence" value="ECO:0007669"/>
    <property type="project" value="UniProtKB-ARBA"/>
</dbReference>
<evidence type="ECO:0000256" key="3">
    <source>
        <dbReference type="ARBA" id="ARBA00022741"/>
    </source>
</evidence>
<protein>
    <recommendedName>
        <fullName evidence="7">mitogen-activated protein kinase kinase</fullName>
        <ecNumber evidence="7">2.7.12.2</ecNumber>
    </recommendedName>
</protein>
<comment type="similarity">
    <text evidence="6">Belongs to the protein kinase superfamily. STE Ser/Thr protein kinase family. MAP kinase kinase subfamily.</text>
</comment>
<dbReference type="Gene3D" id="1.10.510.10">
    <property type="entry name" value="Transferase(Phosphotransferase) domain 1"/>
    <property type="match status" value="1"/>
</dbReference>
<evidence type="ECO:0000256" key="6">
    <source>
        <dbReference type="ARBA" id="ARBA00038035"/>
    </source>
</evidence>